<evidence type="ECO:0000313" key="2">
    <source>
        <dbReference type="EMBL" id="RKJ89939.1"/>
    </source>
</evidence>
<name>A0A3A9IL52_AERVE</name>
<feature type="region of interest" description="Disordered" evidence="1">
    <location>
        <begin position="122"/>
        <end position="142"/>
    </location>
</feature>
<dbReference type="EMBL" id="RAWX01000002">
    <property type="protein sequence ID" value="RKJ89939.1"/>
    <property type="molecule type" value="Genomic_DNA"/>
</dbReference>
<evidence type="ECO:0000313" key="3">
    <source>
        <dbReference type="Proteomes" id="UP000281725"/>
    </source>
</evidence>
<organism evidence="2 3">
    <name type="scientific">Aeromonas veronii</name>
    <dbReference type="NCBI Taxonomy" id="654"/>
    <lineage>
        <taxon>Bacteria</taxon>
        <taxon>Pseudomonadati</taxon>
        <taxon>Pseudomonadota</taxon>
        <taxon>Gammaproteobacteria</taxon>
        <taxon>Aeromonadales</taxon>
        <taxon>Aeromonadaceae</taxon>
        <taxon>Aeromonas</taxon>
    </lineage>
</organism>
<dbReference type="AlphaFoldDB" id="A0A3A9IL52"/>
<evidence type="ECO:0000256" key="1">
    <source>
        <dbReference type="SAM" id="MobiDB-lite"/>
    </source>
</evidence>
<gene>
    <name evidence="2" type="ORF">D6R50_12000</name>
</gene>
<accession>A0A3A9IL52</accession>
<feature type="compositionally biased region" description="Polar residues" evidence="1">
    <location>
        <begin position="122"/>
        <end position="131"/>
    </location>
</feature>
<protein>
    <submittedName>
        <fullName evidence="2">Uncharacterized protein</fullName>
    </submittedName>
</protein>
<dbReference type="Proteomes" id="UP000281725">
    <property type="component" value="Unassembled WGS sequence"/>
</dbReference>
<comment type="caution">
    <text evidence="2">The sequence shown here is derived from an EMBL/GenBank/DDBJ whole genome shotgun (WGS) entry which is preliminary data.</text>
</comment>
<proteinExistence type="predicted"/>
<sequence length="142" mass="15685">MAGVECMTPCENYPALLRAQLLQSKSQVPRYWREANQKQRAAICFTAELPAVLAGEVLPIGRGDRESIRQAVIELGLQGLFHGRMSEYEWHTGCLPELKSEEETRSADRLEKKKTLLTAIVSRQETANSGQGKAPITGASNT</sequence>
<reference evidence="2 3" key="1">
    <citation type="submission" date="2018-09" db="EMBL/GenBank/DDBJ databases">
        <title>Genome sequencing of Aeromonas veronii MS-17-88.</title>
        <authorList>
            <person name="Tekedar H.C."/>
            <person name="Arick M.A."/>
            <person name="Hsu C.-Y."/>
            <person name="Thrash A."/>
            <person name="Karsi A."/>
            <person name="Lawrence M.L."/>
            <person name="Abdelhamed H."/>
        </authorList>
    </citation>
    <scope>NUCLEOTIDE SEQUENCE [LARGE SCALE GENOMIC DNA]</scope>
    <source>
        <strain evidence="2 3">MS 17-88</strain>
    </source>
</reference>